<dbReference type="InterPro" id="IPR020568">
    <property type="entry name" value="Ribosomal_Su5_D2-typ_SF"/>
</dbReference>
<dbReference type="Pfam" id="PF00825">
    <property type="entry name" value="Ribonuclease_P"/>
    <property type="match status" value="1"/>
</dbReference>
<dbReference type="EMBL" id="SRXV01000001">
    <property type="protein sequence ID" value="TGY94916.1"/>
    <property type="molecule type" value="Genomic_DNA"/>
</dbReference>
<comment type="similarity">
    <text evidence="7">Belongs to the RnpA family.</text>
</comment>
<dbReference type="NCBIfam" id="TIGR00188">
    <property type="entry name" value="rnpA"/>
    <property type="match status" value="1"/>
</dbReference>
<evidence type="ECO:0000313" key="9">
    <source>
        <dbReference type="EMBL" id="TGY94916.1"/>
    </source>
</evidence>
<dbReference type="GO" id="GO:0001682">
    <property type="term" value="P:tRNA 5'-leader removal"/>
    <property type="evidence" value="ECO:0007669"/>
    <property type="project" value="UniProtKB-UniRule"/>
</dbReference>
<dbReference type="SUPFAM" id="SSF54211">
    <property type="entry name" value="Ribosomal protein S5 domain 2-like"/>
    <property type="match status" value="1"/>
</dbReference>
<organism evidence="9 10">
    <name type="scientific">Marinicauda pacifica</name>
    <dbReference type="NCBI Taxonomy" id="1133559"/>
    <lineage>
        <taxon>Bacteria</taxon>
        <taxon>Pseudomonadati</taxon>
        <taxon>Pseudomonadota</taxon>
        <taxon>Alphaproteobacteria</taxon>
        <taxon>Maricaulales</taxon>
        <taxon>Maricaulaceae</taxon>
        <taxon>Marinicauda</taxon>
    </lineage>
</organism>
<dbReference type="InterPro" id="IPR000100">
    <property type="entry name" value="RNase_P"/>
</dbReference>
<comment type="subunit">
    <text evidence="7">Consists of a catalytic RNA component (M1 or rnpB) and a protein subunit.</text>
</comment>
<evidence type="ECO:0000256" key="6">
    <source>
        <dbReference type="ARBA" id="ARBA00022884"/>
    </source>
</evidence>
<name>A0A4S2HFT7_9PROT</name>
<dbReference type="Gene3D" id="3.30.230.10">
    <property type="match status" value="1"/>
</dbReference>
<dbReference type="PROSITE" id="PS00648">
    <property type="entry name" value="RIBONUCLEASE_P"/>
    <property type="match status" value="1"/>
</dbReference>
<evidence type="ECO:0000256" key="8">
    <source>
        <dbReference type="NCBIfam" id="TIGR00188"/>
    </source>
</evidence>
<dbReference type="InterPro" id="IPR020539">
    <property type="entry name" value="RNase_P_CS"/>
</dbReference>
<proteinExistence type="inferred from homology"/>
<keyword evidence="4 7" id="KW-0255">Endonuclease</keyword>
<dbReference type="GO" id="GO:0042781">
    <property type="term" value="F:3'-tRNA processing endoribonuclease activity"/>
    <property type="evidence" value="ECO:0007669"/>
    <property type="project" value="TreeGrafter"/>
</dbReference>
<dbReference type="HAMAP" id="MF_00227">
    <property type="entry name" value="RNase_P"/>
    <property type="match status" value="1"/>
</dbReference>
<evidence type="ECO:0000313" key="10">
    <source>
        <dbReference type="Proteomes" id="UP000305451"/>
    </source>
</evidence>
<sequence length="123" mass="13614">MKTRRDFLRLRHGDKAARRGVVVQAMVRSGDDDGPPRAGFTATKKIGNAVVRNRAKRRLREAARLLLPEYGQPGTDYVFIARAATPERAWQHLLDDTRSALITLAPPRDAGADETPGNRAIQS</sequence>
<evidence type="ECO:0000256" key="2">
    <source>
        <dbReference type="ARBA" id="ARBA00022694"/>
    </source>
</evidence>
<keyword evidence="10" id="KW-1185">Reference proteome</keyword>
<keyword evidence="5 7" id="KW-0378">Hydrolase</keyword>
<evidence type="ECO:0000256" key="3">
    <source>
        <dbReference type="ARBA" id="ARBA00022722"/>
    </source>
</evidence>
<dbReference type="Proteomes" id="UP000305451">
    <property type="component" value="Unassembled WGS sequence"/>
</dbReference>
<dbReference type="GO" id="GO:0030677">
    <property type="term" value="C:ribonuclease P complex"/>
    <property type="evidence" value="ECO:0007669"/>
    <property type="project" value="TreeGrafter"/>
</dbReference>
<dbReference type="InterPro" id="IPR014721">
    <property type="entry name" value="Ribsml_uS5_D2-typ_fold_subgr"/>
</dbReference>
<keyword evidence="2 7" id="KW-0819">tRNA processing</keyword>
<keyword evidence="3 7" id="KW-0540">Nuclease</keyword>
<dbReference type="OrthoDB" id="9810867at2"/>
<dbReference type="GO" id="GO:0004526">
    <property type="term" value="F:ribonuclease P activity"/>
    <property type="evidence" value="ECO:0007669"/>
    <property type="project" value="UniProtKB-UniRule"/>
</dbReference>
<evidence type="ECO:0000256" key="4">
    <source>
        <dbReference type="ARBA" id="ARBA00022759"/>
    </source>
</evidence>
<dbReference type="PANTHER" id="PTHR33992">
    <property type="entry name" value="RIBONUCLEASE P PROTEIN COMPONENT"/>
    <property type="match status" value="1"/>
</dbReference>
<dbReference type="AlphaFoldDB" id="A0A4S2HFT7"/>
<reference evidence="9 10" key="1">
    <citation type="journal article" date="2013" name="Int. J. Syst. Evol. Microbiol.">
        <title>Marinicauda pacifica gen. nov., sp. nov., a prosthecate alphaproteobacterium of the family Hyphomonadaceae isolated from deep seawater.</title>
        <authorList>
            <person name="Zhang X.Y."/>
            <person name="Li G.W."/>
            <person name="Wang C.S."/>
            <person name="Zhang Y.J."/>
            <person name="Xu X.W."/>
            <person name="Li H."/>
            <person name="Liu A."/>
            <person name="Liu C."/>
            <person name="Xie B.B."/>
            <person name="Qin Q.L."/>
            <person name="Xu Z."/>
            <person name="Chen X.L."/>
            <person name="Zhou B.C."/>
            <person name="Zhang Y.Z."/>
        </authorList>
    </citation>
    <scope>NUCLEOTIDE SEQUENCE [LARGE SCALE GENOMIC DNA]</scope>
    <source>
        <strain evidence="9 10">P-1 km-3</strain>
    </source>
</reference>
<evidence type="ECO:0000256" key="1">
    <source>
        <dbReference type="ARBA" id="ARBA00002663"/>
    </source>
</evidence>
<gene>
    <name evidence="7 9" type="primary">rnpA</name>
    <name evidence="9" type="ORF">E5162_01475</name>
</gene>
<keyword evidence="6 7" id="KW-0694">RNA-binding</keyword>
<accession>A0A4S2HFT7</accession>
<dbReference type="GO" id="GO:0000049">
    <property type="term" value="F:tRNA binding"/>
    <property type="evidence" value="ECO:0007669"/>
    <property type="project" value="UniProtKB-UniRule"/>
</dbReference>
<evidence type="ECO:0000256" key="7">
    <source>
        <dbReference type="HAMAP-Rule" id="MF_00227"/>
    </source>
</evidence>
<dbReference type="PANTHER" id="PTHR33992:SF1">
    <property type="entry name" value="RIBONUCLEASE P PROTEIN COMPONENT"/>
    <property type="match status" value="1"/>
</dbReference>
<comment type="function">
    <text evidence="1 7">RNaseP catalyzes the removal of the 5'-leader sequence from pre-tRNA to produce the mature 5'-terminus. It can also cleave other RNA substrates such as 4.5S RNA. The protein component plays an auxiliary but essential role in vivo by binding to the 5'-leader sequence and broadening the substrate specificity of the ribozyme.</text>
</comment>
<protein>
    <recommendedName>
        <fullName evidence="7 8">Ribonuclease P protein component</fullName>
        <shortName evidence="7">RNase P protein</shortName>
        <shortName evidence="7">RNaseP protein</shortName>
        <ecNumber evidence="7 8">3.1.26.5</ecNumber>
    </recommendedName>
    <alternativeName>
        <fullName evidence="7">Protein C5</fullName>
    </alternativeName>
</protein>
<evidence type="ECO:0000256" key="5">
    <source>
        <dbReference type="ARBA" id="ARBA00022801"/>
    </source>
</evidence>
<dbReference type="EC" id="3.1.26.5" evidence="7 8"/>
<comment type="catalytic activity">
    <reaction evidence="7">
        <text>Endonucleolytic cleavage of RNA, removing 5'-extranucleotides from tRNA precursor.</text>
        <dbReference type="EC" id="3.1.26.5"/>
    </reaction>
</comment>
<comment type="caution">
    <text evidence="9">The sequence shown here is derived from an EMBL/GenBank/DDBJ whole genome shotgun (WGS) entry which is preliminary data.</text>
</comment>